<proteinExistence type="predicted"/>
<dbReference type="Gene3D" id="2.30.29.240">
    <property type="match status" value="1"/>
</dbReference>
<dbReference type="EMBL" id="REGN01005113">
    <property type="protein sequence ID" value="RNA14771.1"/>
    <property type="molecule type" value="Genomic_DNA"/>
</dbReference>
<dbReference type="Proteomes" id="UP000276133">
    <property type="component" value="Unassembled WGS sequence"/>
</dbReference>
<sequence>MALAQTAMFSTRLKLESPLPLMLANNNFLKWTEPSNSSEKSSPVFVTLRTDPKGFIIYWRDWNKINRLLLTA</sequence>
<evidence type="ECO:0000313" key="1">
    <source>
        <dbReference type="EMBL" id="RNA14771.1"/>
    </source>
</evidence>
<comment type="caution">
    <text evidence="1">The sequence shown here is derived from an EMBL/GenBank/DDBJ whole genome shotgun (WGS) entry which is preliminary data.</text>
</comment>
<name>A0A3M7QUL9_BRAPC</name>
<dbReference type="AlphaFoldDB" id="A0A3M7QUL9"/>
<evidence type="ECO:0000313" key="2">
    <source>
        <dbReference type="Proteomes" id="UP000276133"/>
    </source>
</evidence>
<keyword evidence="2" id="KW-1185">Reference proteome</keyword>
<organism evidence="1 2">
    <name type="scientific">Brachionus plicatilis</name>
    <name type="common">Marine rotifer</name>
    <name type="synonym">Brachionus muelleri</name>
    <dbReference type="NCBI Taxonomy" id="10195"/>
    <lineage>
        <taxon>Eukaryota</taxon>
        <taxon>Metazoa</taxon>
        <taxon>Spiralia</taxon>
        <taxon>Gnathifera</taxon>
        <taxon>Rotifera</taxon>
        <taxon>Eurotatoria</taxon>
        <taxon>Monogononta</taxon>
        <taxon>Pseudotrocha</taxon>
        <taxon>Ploima</taxon>
        <taxon>Brachionidae</taxon>
        <taxon>Brachionus</taxon>
    </lineage>
</organism>
<protein>
    <submittedName>
        <fullName evidence="1">Uncharacterized protein</fullName>
    </submittedName>
</protein>
<gene>
    <name evidence="1" type="ORF">BpHYR1_029113</name>
</gene>
<reference evidence="1 2" key="1">
    <citation type="journal article" date="2018" name="Sci. Rep.">
        <title>Genomic signatures of local adaptation to the degree of environmental predictability in rotifers.</title>
        <authorList>
            <person name="Franch-Gras L."/>
            <person name="Hahn C."/>
            <person name="Garcia-Roger E.M."/>
            <person name="Carmona M.J."/>
            <person name="Serra M."/>
            <person name="Gomez A."/>
        </authorList>
    </citation>
    <scope>NUCLEOTIDE SEQUENCE [LARGE SCALE GENOMIC DNA]</scope>
    <source>
        <strain evidence="1">HYR1</strain>
    </source>
</reference>
<accession>A0A3M7QUL9</accession>